<protein>
    <submittedName>
        <fullName evidence="2">Serine/threonine protein phosphatase</fullName>
    </submittedName>
</protein>
<dbReference type="InterPro" id="IPR006186">
    <property type="entry name" value="Ser/Thr-sp_prot-phosphatase"/>
</dbReference>
<gene>
    <name evidence="2" type="ordered locus">THA_1427</name>
</gene>
<dbReference type="Proteomes" id="UP000002453">
    <property type="component" value="Chromosome"/>
</dbReference>
<feature type="domain" description="Calcineurin-like phosphoesterase" evidence="1">
    <location>
        <begin position="4"/>
        <end position="199"/>
    </location>
</feature>
<dbReference type="PANTHER" id="PTHR42850">
    <property type="entry name" value="METALLOPHOSPHOESTERASE"/>
    <property type="match status" value="1"/>
</dbReference>
<name>B7ICZ4_THEAB</name>
<evidence type="ECO:0000259" key="1">
    <source>
        <dbReference type="Pfam" id="PF00149"/>
    </source>
</evidence>
<organism evidence="2 3">
    <name type="scientific">Thermosipho africanus (strain TCF52B)</name>
    <dbReference type="NCBI Taxonomy" id="484019"/>
    <lineage>
        <taxon>Bacteria</taxon>
        <taxon>Thermotogati</taxon>
        <taxon>Thermotogota</taxon>
        <taxon>Thermotogae</taxon>
        <taxon>Thermotogales</taxon>
        <taxon>Fervidobacteriaceae</taxon>
        <taxon>Thermosipho</taxon>
    </lineage>
</organism>
<dbReference type="GO" id="GO:0005737">
    <property type="term" value="C:cytoplasm"/>
    <property type="evidence" value="ECO:0007669"/>
    <property type="project" value="TreeGrafter"/>
</dbReference>
<dbReference type="RefSeq" id="WP_012580221.1">
    <property type="nucleotide sequence ID" value="NC_011653.1"/>
</dbReference>
<dbReference type="OrthoDB" id="384253at2"/>
<dbReference type="AlphaFoldDB" id="B7ICZ4"/>
<dbReference type="PANTHER" id="PTHR42850:SF4">
    <property type="entry name" value="ZINC-DEPENDENT ENDOPOLYPHOSPHATASE"/>
    <property type="match status" value="1"/>
</dbReference>
<evidence type="ECO:0000313" key="3">
    <source>
        <dbReference type="Proteomes" id="UP000002453"/>
    </source>
</evidence>
<proteinExistence type="predicted"/>
<reference evidence="2 3" key="1">
    <citation type="journal article" date="2009" name="J. Bacteriol.">
        <title>The genome of Thermosipho africanus TCF52B: lateral genetic connections to the Firmicutes and Archaea.</title>
        <authorList>
            <person name="Nesboe C.L."/>
            <person name="Bapteste E."/>
            <person name="Curtis B."/>
            <person name="Dahle H."/>
            <person name="Lopez P."/>
            <person name="Macleod D."/>
            <person name="Dlutek M."/>
            <person name="Bowman S."/>
            <person name="Zhaxybayeva O."/>
            <person name="Birkeland N.-K."/>
            <person name="Doolittle W.F."/>
        </authorList>
    </citation>
    <scope>NUCLEOTIDE SEQUENCE [LARGE SCALE GENOMIC DNA]</scope>
    <source>
        <strain evidence="2 3">TCF52B</strain>
    </source>
</reference>
<dbReference type="InterPro" id="IPR029052">
    <property type="entry name" value="Metallo-depent_PP-like"/>
</dbReference>
<dbReference type="STRING" id="484019.THA_1427"/>
<sequence length="253" mass="29300">MISVFSDIHGCFYEFHLLLDYINKKFGKFKIRYIFLGDYIDRGPSSKEVVDKIIEIGPKVCLLGNHEDMMIRYIKTGRSSWLSENNGGIYTLKSFSSIEKIKDYFFFFENLKFLHVETLFGKVRFLFSHANLPSNYPLDEAIRWKGDYSSFLMENEIPLSESNIWYRIAEPIEGYVLVHGHTPTYDGKISFLKINDKIVDINIDTGCVFGGHLTTLLIPENEQELKETSYNLIAINEKIDEEKISIFELGGDL</sequence>
<dbReference type="Gene3D" id="3.60.21.10">
    <property type="match status" value="1"/>
</dbReference>
<accession>B7ICZ4</accession>
<dbReference type="InterPro" id="IPR004843">
    <property type="entry name" value="Calcineurin-like_PHP"/>
</dbReference>
<dbReference type="EMBL" id="CP001185">
    <property type="protein sequence ID" value="ACJ75871.1"/>
    <property type="molecule type" value="Genomic_DNA"/>
</dbReference>
<keyword evidence="3" id="KW-1185">Reference proteome</keyword>
<dbReference type="KEGG" id="taf:THA_1427"/>
<dbReference type="PRINTS" id="PR00114">
    <property type="entry name" value="STPHPHTASE"/>
</dbReference>
<evidence type="ECO:0000313" key="2">
    <source>
        <dbReference type="EMBL" id="ACJ75871.1"/>
    </source>
</evidence>
<dbReference type="GO" id="GO:0016791">
    <property type="term" value="F:phosphatase activity"/>
    <property type="evidence" value="ECO:0007669"/>
    <property type="project" value="TreeGrafter"/>
</dbReference>
<dbReference type="InterPro" id="IPR050126">
    <property type="entry name" value="Ap4A_hydrolase"/>
</dbReference>
<dbReference type="eggNOG" id="COG0639">
    <property type="taxonomic scope" value="Bacteria"/>
</dbReference>
<dbReference type="SUPFAM" id="SSF56300">
    <property type="entry name" value="Metallo-dependent phosphatases"/>
    <property type="match status" value="1"/>
</dbReference>
<dbReference type="Pfam" id="PF00149">
    <property type="entry name" value="Metallophos"/>
    <property type="match status" value="1"/>
</dbReference>
<dbReference type="HOGENOM" id="CLU_023125_4_0_0"/>